<keyword evidence="5" id="KW-0010">Activator</keyword>
<dbReference type="InterPro" id="IPR025944">
    <property type="entry name" value="Sigma_54_int_dom_CS"/>
</dbReference>
<dbReference type="GO" id="GO:0043565">
    <property type="term" value="F:sequence-specific DNA binding"/>
    <property type="evidence" value="ECO:0007669"/>
    <property type="project" value="InterPro"/>
</dbReference>
<evidence type="ECO:0000256" key="3">
    <source>
        <dbReference type="ARBA" id="ARBA00023015"/>
    </source>
</evidence>
<protein>
    <submittedName>
        <fullName evidence="9">Fis family transcriptional regulator</fullName>
    </submittedName>
</protein>
<dbReference type="SUPFAM" id="SSF52540">
    <property type="entry name" value="P-loop containing nucleoside triphosphate hydrolases"/>
    <property type="match status" value="1"/>
</dbReference>
<dbReference type="CDD" id="cd00009">
    <property type="entry name" value="AAA"/>
    <property type="match status" value="1"/>
</dbReference>
<dbReference type="AlphaFoldDB" id="A0A419T0E3"/>
<dbReference type="SUPFAM" id="SSF46689">
    <property type="entry name" value="Homeodomain-like"/>
    <property type="match status" value="1"/>
</dbReference>
<dbReference type="InterPro" id="IPR025662">
    <property type="entry name" value="Sigma_54_int_dom_ATP-bd_1"/>
</dbReference>
<dbReference type="Gene3D" id="3.40.50.300">
    <property type="entry name" value="P-loop containing nucleotide triphosphate hydrolases"/>
    <property type="match status" value="1"/>
</dbReference>
<comment type="caution">
    <text evidence="9">The sequence shown here is derived from an EMBL/GenBank/DDBJ whole genome shotgun (WGS) entry which is preliminary data.</text>
</comment>
<dbReference type="PANTHER" id="PTHR32071">
    <property type="entry name" value="TRANSCRIPTIONAL REGULATORY PROTEIN"/>
    <property type="match status" value="1"/>
</dbReference>
<dbReference type="SUPFAM" id="SSF111126">
    <property type="entry name" value="Ligand-binding domain in the NO signalling and Golgi transport"/>
    <property type="match status" value="1"/>
</dbReference>
<dbReference type="SMART" id="SM00382">
    <property type="entry name" value="AAA"/>
    <property type="match status" value="1"/>
</dbReference>
<dbReference type="SMART" id="SM00989">
    <property type="entry name" value="V4R"/>
    <property type="match status" value="1"/>
</dbReference>
<keyword evidence="3" id="KW-0805">Transcription regulation</keyword>
<evidence type="ECO:0000313" key="9">
    <source>
        <dbReference type="EMBL" id="RKD30932.1"/>
    </source>
</evidence>
<dbReference type="FunFam" id="3.40.50.300:FF:000006">
    <property type="entry name" value="DNA-binding transcriptional regulator NtrC"/>
    <property type="match status" value="1"/>
</dbReference>
<dbReference type="Pfam" id="PF00158">
    <property type="entry name" value="Sigma54_activat"/>
    <property type="match status" value="1"/>
</dbReference>
<keyword evidence="7" id="KW-0175">Coiled coil</keyword>
<evidence type="ECO:0000256" key="5">
    <source>
        <dbReference type="ARBA" id="ARBA00023159"/>
    </source>
</evidence>
<evidence type="ECO:0000313" key="10">
    <source>
        <dbReference type="Proteomes" id="UP000284177"/>
    </source>
</evidence>
<dbReference type="GO" id="GO:0005524">
    <property type="term" value="F:ATP binding"/>
    <property type="evidence" value="ECO:0007669"/>
    <property type="project" value="UniProtKB-KW"/>
</dbReference>
<dbReference type="InterPro" id="IPR025943">
    <property type="entry name" value="Sigma_54_int_dom_ATP-bd_2"/>
</dbReference>
<proteinExistence type="predicted"/>
<dbReference type="Gene3D" id="3.30.450.20">
    <property type="entry name" value="PAS domain"/>
    <property type="match status" value="1"/>
</dbReference>
<dbReference type="RefSeq" id="WP_120169811.1">
    <property type="nucleotide sequence ID" value="NZ_MCIB01000025.1"/>
</dbReference>
<dbReference type="Pfam" id="PF25601">
    <property type="entry name" value="AAA_lid_14"/>
    <property type="match status" value="1"/>
</dbReference>
<name>A0A419T0E3_9FIRM</name>
<dbReference type="GO" id="GO:0006355">
    <property type="term" value="P:regulation of DNA-templated transcription"/>
    <property type="evidence" value="ECO:0007669"/>
    <property type="project" value="InterPro"/>
</dbReference>
<dbReference type="InterPro" id="IPR009057">
    <property type="entry name" value="Homeodomain-like_sf"/>
</dbReference>
<dbReference type="InterPro" id="IPR003593">
    <property type="entry name" value="AAA+_ATPase"/>
</dbReference>
<dbReference type="InterPro" id="IPR058031">
    <property type="entry name" value="AAA_lid_NorR"/>
</dbReference>
<dbReference type="Gene3D" id="1.10.8.60">
    <property type="match status" value="1"/>
</dbReference>
<dbReference type="InterPro" id="IPR004096">
    <property type="entry name" value="V4R"/>
</dbReference>
<organism evidence="9 10">
    <name type="scientific">Thermohalobacter berrensis</name>
    <dbReference type="NCBI Taxonomy" id="99594"/>
    <lineage>
        <taxon>Bacteria</taxon>
        <taxon>Bacillati</taxon>
        <taxon>Bacillota</taxon>
        <taxon>Tissierellia</taxon>
        <taxon>Tissierellales</taxon>
        <taxon>Thermohalobacteraceae</taxon>
        <taxon>Thermohalobacter</taxon>
    </lineage>
</organism>
<gene>
    <name evidence="9" type="ORF">BET03_13090</name>
</gene>
<sequence length="645" mass="74905">MNTLYKNKSENYDNLELSVKQLIDSLSSTENINTIEDDIYYNTAKNFGTRLNIKTYDELIEKVSQLGIGQVTIRMILDEKIVIQLDECFTCSDLDYLGKAVCYFEAGILAGAISTIVNKDMDAIETRCNALGDSFCEFEITEKKENSKNKNFHNIEHNKDISLLNLTLHSLNLVKNYKKIENESKRFHCTNQKLNKALRNVEKINEFNQIILDSIPNCLAVIDRNGTIIKINNRYKKLCFKNNVEVGNINIKDVDWKTRYEEVLKTGEPAIWHEIIDGVEYLIFESPIDDGHGVLRQLIPVESDFIKLLLQKINFLEKENRYYKNKVMEKEKDKIDNVIVYSEKMKEAVRYIKKVSKTDATVLLRGESGTGKSVFARKIHEESLRKDYPFVYIDCTTIPKNFFEAELFGYEPGAFTGARKNGKKGKLEAAEGGTIFLDEIAEIPIETQSKLLRFLQERKFEKIAGVKTHTVDVRVIAATNQNLEEMVRLGNFRKDLYYRLNVINITLPPLRERWEDIPHLINKYILDFSRETGTEVKEVSEEGMKILINYDWPGNVRELENVVKRLVIFSEGKVITKEEILSELNSTYDMEKDTSYHLNNSENNERNLIINLLKKYDYNKTRVSKELGITRPTLYNKMKKYNIDY</sequence>
<dbReference type="PROSITE" id="PS00676">
    <property type="entry name" value="SIGMA54_INTERACT_2"/>
    <property type="match status" value="1"/>
</dbReference>
<evidence type="ECO:0000256" key="4">
    <source>
        <dbReference type="ARBA" id="ARBA00023125"/>
    </source>
</evidence>
<dbReference type="PROSITE" id="PS50045">
    <property type="entry name" value="SIGMA54_INTERACT_4"/>
    <property type="match status" value="1"/>
</dbReference>
<feature type="domain" description="Sigma-54 factor interaction" evidence="8">
    <location>
        <begin position="338"/>
        <end position="568"/>
    </location>
</feature>
<keyword evidence="4" id="KW-0238">DNA-binding</keyword>
<dbReference type="PROSITE" id="PS00688">
    <property type="entry name" value="SIGMA54_INTERACT_3"/>
    <property type="match status" value="1"/>
</dbReference>
<keyword evidence="10" id="KW-1185">Reference proteome</keyword>
<dbReference type="FunFam" id="1.10.8.60:FF:000014">
    <property type="entry name" value="DNA-binding transcriptional regulator NtrC"/>
    <property type="match status" value="1"/>
</dbReference>
<dbReference type="OrthoDB" id="9803970at2"/>
<dbReference type="InterPro" id="IPR002078">
    <property type="entry name" value="Sigma_54_int"/>
</dbReference>
<dbReference type="InterPro" id="IPR035965">
    <property type="entry name" value="PAS-like_dom_sf"/>
</dbReference>
<evidence type="ECO:0000256" key="2">
    <source>
        <dbReference type="ARBA" id="ARBA00022840"/>
    </source>
</evidence>
<dbReference type="InterPro" id="IPR027417">
    <property type="entry name" value="P-loop_NTPase"/>
</dbReference>
<dbReference type="PROSITE" id="PS00675">
    <property type="entry name" value="SIGMA54_INTERACT_1"/>
    <property type="match status" value="1"/>
</dbReference>
<keyword evidence="2" id="KW-0067">ATP-binding</keyword>
<dbReference type="PRINTS" id="PR01590">
    <property type="entry name" value="HTHFIS"/>
</dbReference>
<dbReference type="Gene3D" id="3.30.1380.20">
    <property type="entry name" value="Trafficking protein particle complex subunit 3"/>
    <property type="match status" value="1"/>
</dbReference>
<dbReference type="Pfam" id="PF02954">
    <property type="entry name" value="HTH_8"/>
    <property type="match status" value="1"/>
</dbReference>
<evidence type="ECO:0000259" key="8">
    <source>
        <dbReference type="PROSITE" id="PS50045"/>
    </source>
</evidence>
<evidence type="ECO:0000256" key="7">
    <source>
        <dbReference type="SAM" id="Coils"/>
    </source>
</evidence>
<dbReference type="SUPFAM" id="SSF55785">
    <property type="entry name" value="PYP-like sensor domain (PAS domain)"/>
    <property type="match status" value="1"/>
</dbReference>
<dbReference type="Proteomes" id="UP000284177">
    <property type="component" value="Unassembled WGS sequence"/>
</dbReference>
<feature type="coiled-coil region" evidence="7">
    <location>
        <begin position="306"/>
        <end position="333"/>
    </location>
</feature>
<accession>A0A419T0E3</accession>
<evidence type="ECO:0000256" key="6">
    <source>
        <dbReference type="ARBA" id="ARBA00023163"/>
    </source>
</evidence>
<evidence type="ECO:0000256" key="1">
    <source>
        <dbReference type="ARBA" id="ARBA00022741"/>
    </source>
</evidence>
<dbReference type="Pfam" id="PF02830">
    <property type="entry name" value="V4R"/>
    <property type="match status" value="1"/>
</dbReference>
<keyword evidence="1" id="KW-0547">Nucleotide-binding</keyword>
<keyword evidence="6" id="KW-0804">Transcription</keyword>
<dbReference type="InterPro" id="IPR024096">
    <property type="entry name" value="NO_sig/Golgi_transp_ligand-bd"/>
</dbReference>
<reference evidence="9 10" key="1">
    <citation type="submission" date="2016-08" db="EMBL/GenBank/DDBJ databases">
        <title>Novel Firmicutes and Novel Genomes.</title>
        <authorList>
            <person name="Poppleton D.I."/>
            <person name="Gribaldo S."/>
        </authorList>
    </citation>
    <scope>NUCLEOTIDE SEQUENCE [LARGE SCALE GENOMIC DNA]</scope>
    <source>
        <strain evidence="9 10">CTT3</strain>
    </source>
</reference>
<dbReference type="EMBL" id="MCIB01000025">
    <property type="protein sequence ID" value="RKD30932.1"/>
    <property type="molecule type" value="Genomic_DNA"/>
</dbReference>
<dbReference type="InterPro" id="IPR002197">
    <property type="entry name" value="HTH_Fis"/>
</dbReference>
<dbReference type="Gene3D" id="1.10.10.60">
    <property type="entry name" value="Homeodomain-like"/>
    <property type="match status" value="1"/>
</dbReference>